<accession>A0A0F4LUL4</accession>
<evidence type="ECO:0000313" key="4">
    <source>
        <dbReference type="EMBL" id="KJY61959.1"/>
    </source>
</evidence>
<feature type="transmembrane region" description="Helical" evidence="2">
    <location>
        <begin position="202"/>
        <end position="222"/>
    </location>
</feature>
<keyword evidence="2" id="KW-0812">Transmembrane</keyword>
<dbReference type="AlphaFoldDB" id="A0A0F4LUL4"/>
<proteinExistence type="inferred from homology"/>
<feature type="transmembrane region" description="Helical" evidence="2">
    <location>
        <begin position="177"/>
        <end position="195"/>
    </location>
</feature>
<keyword evidence="5" id="KW-1185">Reference proteome</keyword>
<keyword evidence="2" id="KW-0472">Membrane</keyword>
<dbReference type="OrthoDB" id="8607342at2"/>
<reference evidence="4 5" key="1">
    <citation type="submission" date="2015-01" db="EMBL/GenBank/DDBJ databases">
        <title>Comparative genomics of the lactic acid bacteria isolated from the honey bee gut.</title>
        <authorList>
            <person name="Ellegaard K.M."/>
            <person name="Tamarit D."/>
            <person name="Javelind E."/>
            <person name="Olofsson T."/>
            <person name="Andersson S.G."/>
            <person name="Vasquez A."/>
        </authorList>
    </citation>
    <scope>NUCLEOTIDE SEQUENCE [LARGE SCALE GENOMIC DNA]</scope>
    <source>
        <strain evidence="4 5">Bin4</strain>
    </source>
</reference>
<evidence type="ECO:0000256" key="1">
    <source>
        <dbReference type="ARBA" id="ARBA00009067"/>
    </source>
</evidence>
<dbReference type="PANTHER" id="PTHR36435">
    <property type="entry name" value="SLR1288 PROTEIN"/>
    <property type="match status" value="1"/>
</dbReference>
<feature type="transmembrane region" description="Helical" evidence="2">
    <location>
        <begin position="85"/>
        <end position="106"/>
    </location>
</feature>
<dbReference type="Pfam" id="PF02517">
    <property type="entry name" value="Rce1-like"/>
    <property type="match status" value="1"/>
</dbReference>
<keyword evidence="4" id="KW-0645">Protease</keyword>
<dbReference type="HOGENOM" id="CLU_079560_3_1_9"/>
<comment type="similarity">
    <text evidence="1">Belongs to the UPF0177 family.</text>
</comment>
<organism evidence="4 5">
    <name type="scientific">Bombilactobacillus mellifer</name>
    <dbReference type="NCBI Taxonomy" id="1218492"/>
    <lineage>
        <taxon>Bacteria</taxon>
        <taxon>Bacillati</taxon>
        <taxon>Bacillota</taxon>
        <taxon>Bacilli</taxon>
        <taxon>Lactobacillales</taxon>
        <taxon>Lactobacillaceae</taxon>
        <taxon>Bombilactobacillus</taxon>
    </lineage>
</organism>
<dbReference type="InterPro" id="IPR003675">
    <property type="entry name" value="Rce1/LyrA-like_dom"/>
</dbReference>
<dbReference type="STRING" id="1218492.JG30_10170"/>
<dbReference type="Proteomes" id="UP000033558">
    <property type="component" value="Unassembled WGS sequence"/>
</dbReference>
<dbReference type="GO" id="GO:0080120">
    <property type="term" value="P:CAAX-box protein maturation"/>
    <property type="evidence" value="ECO:0007669"/>
    <property type="project" value="UniProtKB-ARBA"/>
</dbReference>
<feature type="domain" description="CAAX prenyl protease 2/Lysostaphin resistance protein A-like" evidence="3">
    <location>
        <begin position="125"/>
        <end position="213"/>
    </location>
</feature>
<dbReference type="EMBL" id="JXJQ01000008">
    <property type="protein sequence ID" value="KJY61959.1"/>
    <property type="molecule type" value="Genomic_DNA"/>
</dbReference>
<dbReference type="InterPro" id="IPR052710">
    <property type="entry name" value="CAAX_protease"/>
</dbReference>
<comment type="caution">
    <text evidence="4">The sequence shown here is derived from an EMBL/GenBank/DDBJ whole genome shotgun (WGS) entry which is preliminary data.</text>
</comment>
<feature type="transmembrane region" description="Helical" evidence="2">
    <location>
        <begin position="118"/>
        <end position="139"/>
    </location>
</feature>
<feature type="transmembrane region" description="Helical" evidence="2">
    <location>
        <begin position="151"/>
        <end position="171"/>
    </location>
</feature>
<dbReference type="GO" id="GO:0004175">
    <property type="term" value="F:endopeptidase activity"/>
    <property type="evidence" value="ECO:0007669"/>
    <property type="project" value="UniProtKB-ARBA"/>
</dbReference>
<name>A0A0F4LUL4_9LACO</name>
<gene>
    <name evidence="4" type="ORF">JG30_10170</name>
</gene>
<sequence length="224" mass="25778">MTLSKQNKSNFNIFWKIISFILLFLIQQSPTILLGSALQSHSSFKKSWELVIIFSGLCMLIVGLMLGLLHKTQSFATRRFTKKSWWIFGIGLIAITLINVLLQPLIKPTGNQNVQSLTHLMLTFPLMFVIYAILVVPITEEVFFRGFFINWFFEQHLAVGCFLSALLFGLMHVSRDPFYFLSKFLLGLVLGWSYLRTHNIKINILLHFSNNFLAIFIGVLMIKP</sequence>
<keyword evidence="2" id="KW-1133">Transmembrane helix</keyword>
<evidence type="ECO:0000256" key="2">
    <source>
        <dbReference type="SAM" id="Phobius"/>
    </source>
</evidence>
<dbReference type="PANTHER" id="PTHR36435:SF1">
    <property type="entry name" value="CAAX AMINO TERMINAL PROTEASE FAMILY PROTEIN"/>
    <property type="match status" value="1"/>
</dbReference>
<evidence type="ECO:0000313" key="5">
    <source>
        <dbReference type="Proteomes" id="UP000033558"/>
    </source>
</evidence>
<dbReference type="RefSeq" id="WP_052725210.1">
    <property type="nucleotide sequence ID" value="NZ_JBHSZT010000001.1"/>
</dbReference>
<evidence type="ECO:0000259" key="3">
    <source>
        <dbReference type="Pfam" id="PF02517"/>
    </source>
</evidence>
<keyword evidence="4" id="KW-0378">Hydrolase</keyword>
<feature type="transmembrane region" description="Helical" evidence="2">
    <location>
        <begin position="51"/>
        <end position="69"/>
    </location>
</feature>
<dbReference type="PATRIC" id="fig|1218492.5.peg.1159"/>
<protein>
    <submittedName>
        <fullName evidence="4">CAAX amino terminal protease family protein</fullName>
    </submittedName>
</protein>
<dbReference type="GO" id="GO:0006508">
    <property type="term" value="P:proteolysis"/>
    <property type="evidence" value="ECO:0007669"/>
    <property type="project" value="UniProtKB-KW"/>
</dbReference>